<dbReference type="EMBL" id="LR134363">
    <property type="protein sequence ID" value="VEG74638.1"/>
    <property type="molecule type" value="Genomic_DNA"/>
</dbReference>
<dbReference type="AlphaFoldDB" id="A0A3S4SK82"/>
<evidence type="ECO:0000256" key="1">
    <source>
        <dbReference type="SAM" id="SignalP"/>
    </source>
</evidence>
<evidence type="ECO:0000259" key="2">
    <source>
        <dbReference type="Pfam" id="PF20434"/>
    </source>
</evidence>
<evidence type="ECO:0000313" key="4">
    <source>
        <dbReference type="Proteomes" id="UP000276899"/>
    </source>
</evidence>
<dbReference type="PROSITE" id="PS51257">
    <property type="entry name" value="PROKAR_LIPOPROTEIN"/>
    <property type="match status" value="1"/>
</dbReference>
<feature type="signal peptide" evidence="1">
    <location>
        <begin position="1"/>
        <end position="16"/>
    </location>
</feature>
<organism evidence="3 4">
    <name type="scientific">Actinomyces slackii</name>
    <dbReference type="NCBI Taxonomy" id="52774"/>
    <lineage>
        <taxon>Bacteria</taxon>
        <taxon>Bacillati</taxon>
        <taxon>Actinomycetota</taxon>
        <taxon>Actinomycetes</taxon>
        <taxon>Actinomycetales</taxon>
        <taxon>Actinomycetaceae</taxon>
        <taxon>Actinomyces</taxon>
    </lineage>
</organism>
<dbReference type="InterPro" id="IPR006311">
    <property type="entry name" value="TAT_signal"/>
</dbReference>
<feature type="chain" id="PRO_5038663483" description="BD-FAE-like domain-containing protein" evidence="1">
    <location>
        <begin position="17"/>
        <end position="572"/>
    </location>
</feature>
<feature type="domain" description="BD-FAE-like" evidence="2">
    <location>
        <begin position="144"/>
        <end position="223"/>
    </location>
</feature>
<gene>
    <name evidence="3" type="ORF">NCTC11923_01272</name>
</gene>
<dbReference type="Pfam" id="PF20434">
    <property type="entry name" value="BD-FAE"/>
    <property type="match status" value="1"/>
</dbReference>
<proteinExistence type="predicted"/>
<dbReference type="STRING" id="1278298.GCA_000428685_01800"/>
<dbReference type="SUPFAM" id="SSF53474">
    <property type="entry name" value="alpha/beta-Hydrolases"/>
    <property type="match status" value="1"/>
</dbReference>
<reference evidence="3 4" key="1">
    <citation type="submission" date="2018-12" db="EMBL/GenBank/DDBJ databases">
        <authorList>
            <consortium name="Pathogen Informatics"/>
        </authorList>
    </citation>
    <scope>NUCLEOTIDE SEQUENCE [LARGE SCALE GENOMIC DNA]</scope>
    <source>
        <strain evidence="3 4">NCTC11923</strain>
    </source>
</reference>
<name>A0A3S4SK82_9ACTO</name>
<keyword evidence="1" id="KW-0732">Signal</keyword>
<dbReference type="PROSITE" id="PS51318">
    <property type="entry name" value="TAT"/>
    <property type="match status" value="1"/>
</dbReference>
<dbReference type="Proteomes" id="UP000276899">
    <property type="component" value="Chromosome"/>
</dbReference>
<dbReference type="Gene3D" id="3.40.50.1820">
    <property type="entry name" value="alpha/beta hydrolase"/>
    <property type="match status" value="1"/>
</dbReference>
<accession>A0A3S4SK82</accession>
<sequence>MHITRRSALSAASALAAGAGLGACSWRGPLGASSGSSAAQAAPTTAPELAVNQAAWSYDSATNVYYQLGLRYAATPQAPELQTLAIFVPGAYMSATDNGDGTYTASVNSPGALGGFTAENAPTILPIDTPDHASQAPMTEFSYDAVRAYVEAGLIYVHVGTRGIDTHAEAYTGNAPWAAADLKAAVRYLRYNAALLPGDAQKIFVFGQGAGGGLGAVLGASGDCRLYAPYLAALGAATTDTTGHALSDAVAGVMCWCPIVSLDSANGAYEWNMGQFTAEGSRAEGTWTRRYSQDLARAYAAHLNSLRLVDSTGLPLTLEPSQEGIDLAGSYYDYLVRLIESCLNDFLQATAFPYTSSPGTPEEITYPTIEDYIASLNAQGQWVTYDAAAGTASVNGLAGFIASQKPALKDVGAFDGTDRGQPENLLMGSGDTPRHFSAMSRRIMALGQADYRSLEGWSAEAGASGYEKDIVTTDAQGTSMTERVAMYDPLHFLLTSSPGRGTSTIAPAWRIRSGIMQREAPLTMEANLALALAQAGVSSLDFAPVWGQGHAMAELGGNPAESLIAWVRKVAA</sequence>
<dbReference type="KEGG" id="asla:NCTC11923_01272"/>
<dbReference type="InterPro" id="IPR029058">
    <property type="entry name" value="AB_hydrolase_fold"/>
</dbReference>
<keyword evidence="4" id="KW-1185">Reference proteome</keyword>
<dbReference type="RefSeq" id="WP_026426919.1">
    <property type="nucleotide sequence ID" value="NZ_CBCRWE010000011.1"/>
</dbReference>
<evidence type="ECO:0000313" key="3">
    <source>
        <dbReference type="EMBL" id="VEG74638.1"/>
    </source>
</evidence>
<protein>
    <recommendedName>
        <fullName evidence="2">BD-FAE-like domain-containing protein</fullName>
    </recommendedName>
</protein>
<dbReference type="InterPro" id="IPR049492">
    <property type="entry name" value="BD-FAE-like_dom"/>
</dbReference>